<feature type="transmembrane region" description="Helical" evidence="8">
    <location>
        <begin position="541"/>
        <end position="559"/>
    </location>
</feature>
<dbReference type="Proteomes" id="UP000006860">
    <property type="component" value="Chromosome"/>
</dbReference>
<sequence>MLATGPADETNAAPSLWRRLLPPLLAVFWLIVFYVLFFSRPLPNAQTLNDGSRPTRWLIVQYVGEILLDDLLPIREDGSAPAGLAYLPQRAGFVAVAAVVYLMAYLLGTGLMHLVSCGIKIFERPAWHALALAVGLSALSLITLLLGLLGLLQLWAFLIVYAGIVGFWAWVHAKRAGGWDAWRGRMRSWGMMKYYKWSNARFDFRSPPIWGSLIIAPFLWTMLLGAMLPSIDFDVKEYHFGGPKEYYQAGEISMLPHDVYTSFPFLTEMLTLTGMVLYGDWYWGAIAGKTILFGFAPLTAWLVKILVQKWFGRTAGWLAAIVHLSIPWTYRISIIAYTEGGLSLYVAATALAAAIAAVQLSKKKTAYPCVLVCGFLAGSAAACKYPGLISVTIPVALFLLAAYIRAVQIGLRSSRQLGMAAGVFVLGTLISFGPWLAKNLVETGNPVYPLLYSVFGGTDWDATMDAKWKRAHSPDHHELSNLATSLADVVAVNDWQSVLIGSFGLIGLIGYFSRRPMRWMGLYLLWLFVTWWVLTHRIDRFWVPLLPIASAVAGCGAYWLSQRSKVIVIAAMAPALIFNQAFITTELSGYNAYVIDLNAARQITARITSPETVFLNQYMKNRRGKVLSVGEAELFDATFPYAYNTVFDRSLFAEWTGVVDRDQPEGEWEMRSPAVIRELFRQNDIREILVNWQEILRYRLTYGYTDYVTPDRFRALQEAQLIGPAVERAEFLKPAESLSEDQRREIEAWAPELLIELDGKEYFITTQVFPVL</sequence>
<keyword evidence="4" id="KW-0808">Transferase</keyword>
<dbReference type="PANTHER" id="PTHR33908:SF11">
    <property type="entry name" value="MEMBRANE PROTEIN"/>
    <property type="match status" value="1"/>
</dbReference>
<dbReference type="HOGENOM" id="CLU_343518_0_0_0"/>
<feature type="transmembrane region" description="Helical" evidence="8">
    <location>
        <begin position="20"/>
        <end position="39"/>
    </location>
</feature>
<keyword evidence="7 8" id="KW-0472">Membrane</keyword>
<keyword evidence="6 8" id="KW-1133">Transmembrane helix</keyword>
<evidence type="ECO:0000313" key="10">
    <source>
        <dbReference type="Proteomes" id="UP000006860"/>
    </source>
</evidence>
<dbReference type="OrthoDB" id="9785476at2"/>
<dbReference type="PANTHER" id="PTHR33908">
    <property type="entry name" value="MANNOSYLTRANSFERASE YKCB-RELATED"/>
    <property type="match status" value="1"/>
</dbReference>
<evidence type="ECO:0000256" key="2">
    <source>
        <dbReference type="ARBA" id="ARBA00022475"/>
    </source>
</evidence>
<dbReference type="RefSeq" id="WP_013626956.1">
    <property type="nucleotide sequence ID" value="NC_015174.1"/>
</dbReference>
<evidence type="ECO:0000256" key="5">
    <source>
        <dbReference type="ARBA" id="ARBA00022692"/>
    </source>
</evidence>
<feature type="transmembrane region" description="Helical" evidence="8">
    <location>
        <begin position="209"/>
        <end position="228"/>
    </location>
</feature>
<keyword evidence="5 8" id="KW-0812">Transmembrane</keyword>
<protein>
    <recommendedName>
        <fullName evidence="11">Glycosyltransferase RgtA/B/C/D-like domain-containing protein</fullName>
    </recommendedName>
</protein>
<accession>F0SF58</accession>
<evidence type="ECO:0000256" key="1">
    <source>
        <dbReference type="ARBA" id="ARBA00004651"/>
    </source>
</evidence>
<feature type="transmembrane region" description="Helical" evidence="8">
    <location>
        <begin position="342"/>
        <end position="358"/>
    </location>
</feature>
<keyword evidence="2" id="KW-1003">Cell membrane</keyword>
<proteinExistence type="predicted"/>
<feature type="transmembrane region" description="Helical" evidence="8">
    <location>
        <begin position="566"/>
        <end position="583"/>
    </location>
</feature>
<feature type="transmembrane region" description="Helical" evidence="8">
    <location>
        <begin position="281"/>
        <end position="303"/>
    </location>
</feature>
<dbReference type="InterPro" id="IPR050297">
    <property type="entry name" value="LipidA_mod_glycosyltrf_83"/>
</dbReference>
<feature type="transmembrane region" description="Helical" evidence="8">
    <location>
        <begin position="388"/>
        <end position="405"/>
    </location>
</feature>
<feature type="transmembrane region" description="Helical" evidence="8">
    <location>
        <begin position="91"/>
        <end position="115"/>
    </location>
</feature>
<feature type="transmembrane region" description="Helical" evidence="8">
    <location>
        <begin position="310"/>
        <end position="330"/>
    </location>
</feature>
<evidence type="ECO:0000313" key="9">
    <source>
        <dbReference type="EMBL" id="ADY58213.1"/>
    </source>
</evidence>
<feature type="transmembrane region" description="Helical" evidence="8">
    <location>
        <begin position="519"/>
        <end position="535"/>
    </location>
</feature>
<dbReference type="STRING" id="756272.Plabr_0586"/>
<dbReference type="GO" id="GO:0005886">
    <property type="term" value="C:plasma membrane"/>
    <property type="evidence" value="ECO:0007669"/>
    <property type="project" value="UniProtKB-SubCell"/>
</dbReference>
<dbReference type="GO" id="GO:0009103">
    <property type="term" value="P:lipopolysaccharide biosynthetic process"/>
    <property type="evidence" value="ECO:0007669"/>
    <property type="project" value="UniProtKB-ARBA"/>
</dbReference>
<comment type="subcellular location">
    <subcellularLocation>
        <location evidence="1">Cell membrane</location>
        <topology evidence="1">Multi-pass membrane protein</topology>
    </subcellularLocation>
</comment>
<reference evidence="10" key="1">
    <citation type="submission" date="2011-02" db="EMBL/GenBank/DDBJ databases">
        <title>The complete genome of Planctomyces brasiliensis DSM 5305.</title>
        <authorList>
            <person name="Lucas S."/>
            <person name="Copeland A."/>
            <person name="Lapidus A."/>
            <person name="Bruce D."/>
            <person name="Goodwin L."/>
            <person name="Pitluck S."/>
            <person name="Kyrpides N."/>
            <person name="Mavromatis K."/>
            <person name="Pagani I."/>
            <person name="Ivanova N."/>
            <person name="Ovchinnikova G."/>
            <person name="Lu M."/>
            <person name="Detter J.C."/>
            <person name="Han C."/>
            <person name="Land M."/>
            <person name="Hauser L."/>
            <person name="Markowitz V."/>
            <person name="Cheng J.-F."/>
            <person name="Hugenholtz P."/>
            <person name="Woyke T."/>
            <person name="Wu D."/>
            <person name="Tindall B."/>
            <person name="Pomrenke H.G."/>
            <person name="Brambilla E."/>
            <person name="Klenk H.-P."/>
            <person name="Eisen J.A."/>
        </authorList>
    </citation>
    <scope>NUCLEOTIDE SEQUENCE [LARGE SCALE GENOMIC DNA]</scope>
    <source>
        <strain evidence="10">ATCC 49424 / DSM 5305 / JCM 21570 / NBRC 103401 / IFAM 1448</strain>
    </source>
</reference>
<feature type="transmembrane region" description="Helical" evidence="8">
    <location>
        <begin position="154"/>
        <end position="173"/>
    </location>
</feature>
<dbReference type="GO" id="GO:0016763">
    <property type="term" value="F:pentosyltransferase activity"/>
    <property type="evidence" value="ECO:0007669"/>
    <property type="project" value="TreeGrafter"/>
</dbReference>
<evidence type="ECO:0000256" key="3">
    <source>
        <dbReference type="ARBA" id="ARBA00022676"/>
    </source>
</evidence>
<dbReference type="AlphaFoldDB" id="F0SF58"/>
<evidence type="ECO:0000256" key="7">
    <source>
        <dbReference type="ARBA" id="ARBA00023136"/>
    </source>
</evidence>
<feature type="transmembrane region" description="Helical" evidence="8">
    <location>
        <begin position="365"/>
        <end position="382"/>
    </location>
</feature>
<organism evidence="9 10">
    <name type="scientific">Rubinisphaera brasiliensis (strain ATCC 49424 / DSM 5305 / JCM 21570 / IAM 15109 / NBRC 103401 / IFAM 1448)</name>
    <name type="common">Planctomyces brasiliensis</name>
    <dbReference type="NCBI Taxonomy" id="756272"/>
    <lineage>
        <taxon>Bacteria</taxon>
        <taxon>Pseudomonadati</taxon>
        <taxon>Planctomycetota</taxon>
        <taxon>Planctomycetia</taxon>
        <taxon>Planctomycetales</taxon>
        <taxon>Planctomycetaceae</taxon>
        <taxon>Rubinisphaera</taxon>
    </lineage>
</organism>
<evidence type="ECO:0000256" key="6">
    <source>
        <dbReference type="ARBA" id="ARBA00022989"/>
    </source>
</evidence>
<feature type="transmembrane region" description="Helical" evidence="8">
    <location>
        <begin position="417"/>
        <end position="437"/>
    </location>
</feature>
<dbReference type="KEGG" id="pbs:Plabr_0586"/>
<evidence type="ECO:0000256" key="8">
    <source>
        <dbReference type="SAM" id="Phobius"/>
    </source>
</evidence>
<gene>
    <name evidence="9" type="ordered locus">Plabr_0586</name>
</gene>
<name>F0SF58_RUBBR</name>
<keyword evidence="3" id="KW-0328">Glycosyltransferase</keyword>
<keyword evidence="10" id="KW-1185">Reference proteome</keyword>
<evidence type="ECO:0000256" key="4">
    <source>
        <dbReference type="ARBA" id="ARBA00022679"/>
    </source>
</evidence>
<feature type="transmembrane region" description="Helical" evidence="8">
    <location>
        <begin position="127"/>
        <end position="148"/>
    </location>
</feature>
<feature type="transmembrane region" description="Helical" evidence="8">
    <location>
        <begin position="495"/>
        <end position="512"/>
    </location>
</feature>
<dbReference type="EMBL" id="CP002546">
    <property type="protein sequence ID" value="ADY58213.1"/>
    <property type="molecule type" value="Genomic_DNA"/>
</dbReference>
<dbReference type="eggNOG" id="COG1807">
    <property type="taxonomic scope" value="Bacteria"/>
</dbReference>
<evidence type="ECO:0008006" key="11">
    <source>
        <dbReference type="Google" id="ProtNLM"/>
    </source>
</evidence>